<accession>A0A1G1VKV2</accession>
<dbReference type="EMBL" id="MHCI01000020">
    <property type="protein sequence ID" value="OGY16038.1"/>
    <property type="molecule type" value="Genomic_DNA"/>
</dbReference>
<reference evidence="1 2" key="1">
    <citation type="journal article" date="2016" name="Nat. Commun.">
        <title>Thousands of microbial genomes shed light on interconnected biogeochemical processes in an aquifer system.</title>
        <authorList>
            <person name="Anantharaman K."/>
            <person name="Brown C.T."/>
            <person name="Hug L.A."/>
            <person name="Sharon I."/>
            <person name="Castelle C.J."/>
            <person name="Probst A.J."/>
            <person name="Thomas B.C."/>
            <person name="Singh A."/>
            <person name="Wilkins M.J."/>
            <person name="Karaoz U."/>
            <person name="Brodie E.L."/>
            <person name="Williams K.H."/>
            <person name="Hubbard S.S."/>
            <person name="Banfield J.F."/>
        </authorList>
    </citation>
    <scope>NUCLEOTIDE SEQUENCE [LARGE SCALE GENOMIC DNA]</scope>
</reference>
<dbReference type="Proteomes" id="UP000179069">
    <property type="component" value="Unassembled WGS sequence"/>
</dbReference>
<comment type="caution">
    <text evidence="1">The sequence shown here is derived from an EMBL/GenBank/DDBJ whole genome shotgun (WGS) entry which is preliminary data.</text>
</comment>
<name>A0A1G1VKV2_9BACT</name>
<protein>
    <submittedName>
        <fullName evidence="1">Uncharacterized protein</fullName>
    </submittedName>
</protein>
<dbReference type="AlphaFoldDB" id="A0A1G1VKV2"/>
<gene>
    <name evidence="1" type="ORF">A2785_02615</name>
</gene>
<organism evidence="1 2">
    <name type="scientific">Candidatus Chisholmbacteria bacterium RIFCSPHIGHO2_01_FULL_49_18</name>
    <dbReference type="NCBI Taxonomy" id="1797590"/>
    <lineage>
        <taxon>Bacteria</taxon>
        <taxon>Candidatus Chisholmiibacteriota</taxon>
    </lineage>
</organism>
<evidence type="ECO:0000313" key="1">
    <source>
        <dbReference type="EMBL" id="OGY16038.1"/>
    </source>
</evidence>
<evidence type="ECO:0000313" key="2">
    <source>
        <dbReference type="Proteomes" id="UP000179069"/>
    </source>
</evidence>
<sequence length="154" mass="18906">MTQKIHQHRGKQILFFSSYRWARLSKKYRDILWKLSEENRVIFVPPMYIDPLIQPDEDLDEIVFLLSPSIVYFISLFFQKNVIFNLRFIRLFPFRNFFLTRRLNELGYQIQRKLFEAVLKAFLEKDDISLFRHAEIDQVFVRRRFLLSKTRKIP</sequence>
<proteinExistence type="predicted"/>